<keyword evidence="17" id="KW-1185">Reference proteome</keyword>
<evidence type="ECO:0000256" key="10">
    <source>
        <dbReference type="ARBA" id="ARBA00022917"/>
    </source>
</evidence>
<dbReference type="Gene3D" id="3.30.930.10">
    <property type="entry name" value="Bira Bifunctional Protein, Domain 2"/>
    <property type="match status" value="1"/>
</dbReference>
<dbReference type="InterPro" id="IPR036621">
    <property type="entry name" value="Anticodon-bd_dom_sf"/>
</dbReference>
<dbReference type="FunFam" id="3.10.20.30:FF:000005">
    <property type="entry name" value="Threonine--tRNA ligase"/>
    <property type="match status" value="1"/>
</dbReference>
<dbReference type="RefSeq" id="WP_209401905.1">
    <property type="nucleotide sequence ID" value="NZ_JAGIYQ010000001.1"/>
</dbReference>
<dbReference type="GO" id="GO:0005524">
    <property type="term" value="F:ATP binding"/>
    <property type="evidence" value="ECO:0007669"/>
    <property type="project" value="UniProtKB-UniRule"/>
</dbReference>
<keyword evidence="3 13" id="KW-0820">tRNA-binding</keyword>
<dbReference type="Gene3D" id="3.10.20.30">
    <property type="match status" value="1"/>
</dbReference>
<evidence type="ECO:0000256" key="3">
    <source>
        <dbReference type="ARBA" id="ARBA00022555"/>
    </source>
</evidence>
<evidence type="ECO:0000256" key="8">
    <source>
        <dbReference type="ARBA" id="ARBA00022840"/>
    </source>
</evidence>
<dbReference type="InterPro" id="IPR045864">
    <property type="entry name" value="aa-tRNA-synth_II/BPL/LPL"/>
</dbReference>
<evidence type="ECO:0000256" key="13">
    <source>
        <dbReference type="HAMAP-Rule" id="MF_00184"/>
    </source>
</evidence>
<dbReference type="HAMAP" id="MF_00184">
    <property type="entry name" value="Thr_tRNA_synth"/>
    <property type="match status" value="1"/>
</dbReference>
<dbReference type="AlphaFoldDB" id="A0A940NH69"/>
<feature type="domain" description="TGS" evidence="15">
    <location>
        <begin position="1"/>
        <end position="61"/>
    </location>
</feature>
<dbReference type="FunFam" id="3.40.50.800:FF:000001">
    <property type="entry name" value="Threonine--tRNA ligase"/>
    <property type="match status" value="1"/>
</dbReference>
<dbReference type="GO" id="GO:0005737">
    <property type="term" value="C:cytoplasm"/>
    <property type="evidence" value="ECO:0007669"/>
    <property type="project" value="UniProtKB-SubCell"/>
</dbReference>
<dbReference type="InterPro" id="IPR047246">
    <property type="entry name" value="ThrRS_anticodon"/>
</dbReference>
<dbReference type="Gene3D" id="3.30.980.10">
    <property type="entry name" value="Threonyl-trna Synthetase, Chain A, domain 2"/>
    <property type="match status" value="1"/>
</dbReference>
<dbReference type="Gene3D" id="3.40.50.800">
    <property type="entry name" value="Anticodon-binding domain"/>
    <property type="match status" value="1"/>
</dbReference>
<dbReference type="GO" id="GO:0000049">
    <property type="term" value="F:tRNA binding"/>
    <property type="evidence" value="ECO:0007669"/>
    <property type="project" value="UniProtKB-KW"/>
</dbReference>
<dbReference type="Proteomes" id="UP000682134">
    <property type="component" value="Unassembled WGS sequence"/>
</dbReference>
<comment type="caution">
    <text evidence="13">Lacks conserved residue(s) required for the propagation of feature annotation.</text>
</comment>
<feature type="binding site" evidence="13">
    <location>
        <position position="335"/>
    </location>
    <ligand>
        <name>Zn(2+)</name>
        <dbReference type="ChEBI" id="CHEBI:29105"/>
        <note>catalytic</note>
    </ligand>
</feature>
<keyword evidence="4 13" id="KW-0436">Ligase</keyword>
<evidence type="ECO:0000256" key="4">
    <source>
        <dbReference type="ARBA" id="ARBA00022598"/>
    </source>
</evidence>
<feature type="binding site" evidence="13">
    <location>
        <position position="386"/>
    </location>
    <ligand>
        <name>Zn(2+)</name>
        <dbReference type="ChEBI" id="CHEBI:29105"/>
        <note>catalytic</note>
    </ligand>
</feature>
<reference evidence="16" key="1">
    <citation type="submission" date="2021-04" db="EMBL/GenBank/DDBJ databases">
        <title>Genome seq and assembly of Bacillus sp.</title>
        <authorList>
            <person name="Chhetri G."/>
        </authorList>
    </citation>
    <scope>NUCLEOTIDE SEQUENCE</scope>
    <source>
        <strain evidence="16">RG28</strain>
    </source>
</reference>
<evidence type="ECO:0000256" key="6">
    <source>
        <dbReference type="ARBA" id="ARBA00022741"/>
    </source>
</evidence>
<dbReference type="EMBL" id="JAGIYQ010000001">
    <property type="protein sequence ID" value="MBP0723957.1"/>
    <property type="molecule type" value="Genomic_DNA"/>
</dbReference>
<accession>A0A940NH69</accession>
<dbReference type="InterPro" id="IPR033728">
    <property type="entry name" value="ThrRS_core"/>
</dbReference>
<dbReference type="PROSITE" id="PS51880">
    <property type="entry name" value="TGS"/>
    <property type="match status" value="1"/>
</dbReference>
<dbReference type="FunFam" id="3.30.54.20:FF:000002">
    <property type="entry name" value="Threonine--tRNA ligase"/>
    <property type="match status" value="1"/>
</dbReference>
<dbReference type="SMART" id="SM00863">
    <property type="entry name" value="tRNA_SAD"/>
    <property type="match status" value="1"/>
</dbReference>
<evidence type="ECO:0000256" key="2">
    <source>
        <dbReference type="ARBA" id="ARBA00022490"/>
    </source>
</evidence>
<dbReference type="Pfam" id="PF02824">
    <property type="entry name" value="TGS"/>
    <property type="match status" value="1"/>
</dbReference>
<dbReference type="FunFam" id="3.30.980.10:FF:000005">
    <property type="entry name" value="Threonyl-tRNA synthetase, mitochondrial"/>
    <property type="match status" value="1"/>
</dbReference>
<dbReference type="NCBIfam" id="TIGR00418">
    <property type="entry name" value="thrS"/>
    <property type="match status" value="1"/>
</dbReference>
<dbReference type="Pfam" id="PF07973">
    <property type="entry name" value="tRNA_SAD"/>
    <property type="match status" value="1"/>
</dbReference>
<evidence type="ECO:0000259" key="15">
    <source>
        <dbReference type="PROSITE" id="PS51880"/>
    </source>
</evidence>
<organism evidence="16 17">
    <name type="scientific">Gottfriedia endophytica</name>
    <dbReference type="NCBI Taxonomy" id="2820819"/>
    <lineage>
        <taxon>Bacteria</taxon>
        <taxon>Bacillati</taxon>
        <taxon>Bacillota</taxon>
        <taxon>Bacilli</taxon>
        <taxon>Bacillales</taxon>
        <taxon>Bacillaceae</taxon>
        <taxon>Gottfriedia</taxon>
    </lineage>
</organism>
<keyword evidence="9 13" id="KW-0694">RNA-binding</keyword>
<dbReference type="Pfam" id="PF00587">
    <property type="entry name" value="tRNA-synt_2b"/>
    <property type="match status" value="1"/>
</dbReference>
<keyword evidence="10 13" id="KW-0648">Protein biosynthesis</keyword>
<dbReference type="InterPro" id="IPR012675">
    <property type="entry name" value="Beta-grasp_dom_sf"/>
</dbReference>
<dbReference type="InterPro" id="IPR004154">
    <property type="entry name" value="Anticodon-bd"/>
</dbReference>
<dbReference type="CDD" id="cd00771">
    <property type="entry name" value="ThrRS_core"/>
    <property type="match status" value="1"/>
</dbReference>
<dbReference type="EC" id="6.1.1.3" evidence="13"/>
<keyword evidence="2 13" id="KW-0963">Cytoplasm</keyword>
<dbReference type="InterPro" id="IPR002314">
    <property type="entry name" value="aa-tRNA-synt_IIb"/>
</dbReference>
<dbReference type="InterPro" id="IPR004095">
    <property type="entry name" value="TGS"/>
</dbReference>
<feature type="domain" description="Aminoacyl-transfer RNA synthetases class-II family profile" evidence="14">
    <location>
        <begin position="274"/>
        <end position="534"/>
    </location>
</feature>
<dbReference type="InterPro" id="IPR006195">
    <property type="entry name" value="aa-tRNA-synth_II"/>
</dbReference>
<dbReference type="InterPro" id="IPR012947">
    <property type="entry name" value="tRNA_SAD"/>
</dbReference>
<evidence type="ECO:0000313" key="16">
    <source>
        <dbReference type="EMBL" id="MBP0723957.1"/>
    </source>
</evidence>
<dbReference type="PRINTS" id="PR01047">
    <property type="entry name" value="TRNASYNTHTHR"/>
</dbReference>
<sequence length="638" mass="73419">MISVKLPDGSIREVEMNTTVEDFAGSISISLKKKALGGKINGKLVDLNTPITEECEVQIITQDNPEGLEMMRHSSAHILAQAVKRIYKDEKISFGVGPVTADGFYYDIDLPVSIKVEDLPKIEKEMEKIIKENLPITRSEVSREEALKFFTELGDEFKLELIRDLPEDVVISMYTQGEFVDLCRGPHVPTTGRVKAIKLMSVAGAYWRGDANNKMLQRVYGTAFPSKKELEEYLHLLEEAKKRDHRKLGKELELFMFSEEAPGMPFFLPKGTIIRNELEQYERGIQSRKDYQEVRTPFIMNQRLWEQSGHWDHYHENMYFTEVDETNFALKPMNCPGHMLVYKNKLHSYRDLPIRMCENGQVHRHEFSGALNGMMRVRTFTQDDAHIFCRPDQIENEIIEVINIIKEIYGVFGFTYKVELSTRPEDSMGSEELWNNAEKALENVLEAQNLEFKLNPGDGAFYGPKIDFHIQDALKRSWQCATIQLDFQMPEKFDLTYVNEDNQKERPVVVHRAIYGSIDRFLGILTEHFAGAFPLWLAPVQVAVLPISNVHNEYAEKLAEQLKDAGIRVEADLRGEKIGYKIREAQLQKVPYMLVIGDQEVENNTVAIRKRGEGDIGTQAFESFLEMVLQQKQDKVMF</sequence>
<evidence type="ECO:0000256" key="7">
    <source>
        <dbReference type="ARBA" id="ARBA00022833"/>
    </source>
</evidence>
<comment type="catalytic activity">
    <reaction evidence="12 13">
        <text>tRNA(Thr) + L-threonine + ATP = L-threonyl-tRNA(Thr) + AMP + diphosphate + H(+)</text>
        <dbReference type="Rhea" id="RHEA:24624"/>
        <dbReference type="Rhea" id="RHEA-COMP:9670"/>
        <dbReference type="Rhea" id="RHEA-COMP:9704"/>
        <dbReference type="ChEBI" id="CHEBI:15378"/>
        <dbReference type="ChEBI" id="CHEBI:30616"/>
        <dbReference type="ChEBI" id="CHEBI:33019"/>
        <dbReference type="ChEBI" id="CHEBI:57926"/>
        <dbReference type="ChEBI" id="CHEBI:78442"/>
        <dbReference type="ChEBI" id="CHEBI:78534"/>
        <dbReference type="ChEBI" id="CHEBI:456215"/>
        <dbReference type="EC" id="6.1.1.3"/>
    </reaction>
</comment>
<evidence type="ECO:0000256" key="9">
    <source>
        <dbReference type="ARBA" id="ARBA00022884"/>
    </source>
</evidence>
<keyword evidence="6 13" id="KW-0547">Nucleotide-binding</keyword>
<dbReference type="CDD" id="cd01667">
    <property type="entry name" value="TGS_ThrRS"/>
    <property type="match status" value="1"/>
</dbReference>
<keyword evidence="11 13" id="KW-0030">Aminoacyl-tRNA synthetase</keyword>
<dbReference type="SUPFAM" id="SSF55186">
    <property type="entry name" value="ThrRS/AlaRS common domain"/>
    <property type="match status" value="1"/>
</dbReference>
<evidence type="ECO:0000259" key="14">
    <source>
        <dbReference type="PROSITE" id="PS50862"/>
    </source>
</evidence>
<dbReference type="PROSITE" id="PS50862">
    <property type="entry name" value="AA_TRNA_LIGASE_II"/>
    <property type="match status" value="1"/>
</dbReference>
<dbReference type="GO" id="GO:0016740">
    <property type="term" value="F:transferase activity"/>
    <property type="evidence" value="ECO:0007669"/>
    <property type="project" value="UniProtKB-ARBA"/>
</dbReference>
<dbReference type="GO" id="GO:0140096">
    <property type="term" value="F:catalytic activity, acting on a protein"/>
    <property type="evidence" value="ECO:0007669"/>
    <property type="project" value="UniProtKB-ARBA"/>
</dbReference>
<dbReference type="PANTHER" id="PTHR11451">
    <property type="entry name" value="THREONINE-TRNA LIGASE"/>
    <property type="match status" value="1"/>
</dbReference>
<dbReference type="InterPro" id="IPR012676">
    <property type="entry name" value="TGS-like"/>
</dbReference>
<dbReference type="GO" id="GO:0004829">
    <property type="term" value="F:threonine-tRNA ligase activity"/>
    <property type="evidence" value="ECO:0007669"/>
    <property type="project" value="UniProtKB-UniRule"/>
</dbReference>
<evidence type="ECO:0000256" key="5">
    <source>
        <dbReference type="ARBA" id="ARBA00022723"/>
    </source>
</evidence>
<comment type="subunit">
    <text evidence="13">Homodimer.</text>
</comment>
<comment type="caution">
    <text evidence="16">The sequence shown here is derived from an EMBL/GenBank/DDBJ whole genome shotgun (WGS) entry which is preliminary data.</text>
</comment>
<dbReference type="Pfam" id="PF03129">
    <property type="entry name" value="HGTP_anticodon"/>
    <property type="match status" value="1"/>
</dbReference>
<dbReference type="CDD" id="cd00860">
    <property type="entry name" value="ThrRS_anticodon"/>
    <property type="match status" value="1"/>
</dbReference>
<dbReference type="SUPFAM" id="SSF52954">
    <property type="entry name" value="Class II aaRS ABD-related"/>
    <property type="match status" value="1"/>
</dbReference>
<dbReference type="SUPFAM" id="SSF55681">
    <property type="entry name" value="Class II aaRS and biotin synthetases"/>
    <property type="match status" value="1"/>
</dbReference>
<evidence type="ECO:0000256" key="11">
    <source>
        <dbReference type="ARBA" id="ARBA00023146"/>
    </source>
</evidence>
<protein>
    <recommendedName>
        <fullName evidence="13">Threonine--tRNA ligase</fullName>
        <ecNumber evidence="13">6.1.1.3</ecNumber>
    </recommendedName>
    <alternativeName>
        <fullName evidence="13">Threonyl-tRNA synthetase</fullName>
        <shortName evidence="13">ThrRS</shortName>
    </alternativeName>
</protein>
<keyword evidence="7 13" id="KW-0862">Zinc</keyword>
<dbReference type="PANTHER" id="PTHR11451:SF44">
    <property type="entry name" value="THREONINE--TRNA LIGASE, CHLOROPLASTIC_MITOCHONDRIAL 2"/>
    <property type="match status" value="1"/>
</dbReference>
<comment type="subcellular location">
    <subcellularLocation>
        <location evidence="13">Cytoplasm</location>
    </subcellularLocation>
</comment>
<keyword evidence="5 13" id="KW-0479">Metal-binding</keyword>
<dbReference type="SUPFAM" id="SSF81271">
    <property type="entry name" value="TGS-like"/>
    <property type="match status" value="1"/>
</dbReference>
<dbReference type="Gene3D" id="3.30.54.20">
    <property type="match status" value="1"/>
</dbReference>
<dbReference type="InterPro" id="IPR002320">
    <property type="entry name" value="Thr-tRNA-ligase_IIa"/>
</dbReference>
<comment type="cofactor">
    <cofactor evidence="13">
        <name>Zn(2+)</name>
        <dbReference type="ChEBI" id="CHEBI:29105"/>
    </cofactor>
    <text evidence="13">Binds 1 zinc ion per subunit.</text>
</comment>
<dbReference type="InterPro" id="IPR018163">
    <property type="entry name" value="Thr/Ala-tRNA-synth_IIc_edit"/>
</dbReference>
<evidence type="ECO:0000256" key="1">
    <source>
        <dbReference type="ARBA" id="ARBA00008226"/>
    </source>
</evidence>
<comment type="similarity">
    <text evidence="1 13">Belongs to the class-II aminoacyl-tRNA synthetase family.</text>
</comment>
<name>A0A940NH69_9BACI</name>
<dbReference type="GO" id="GO:0006435">
    <property type="term" value="P:threonyl-tRNA aminoacylation"/>
    <property type="evidence" value="ECO:0007669"/>
    <property type="project" value="UniProtKB-UniRule"/>
</dbReference>
<gene>
    <name evidence="13 16" type="primary">thrS</name>
    <name evidence="16" type="ORF">J5Y03_02020</name>
</gene>
<feature type="binding site" evidence="13">
    <location>
        <position position="511"/>
    </location>
    <ligand>
        <name>Zn(2+)</name>
        <dbReference type="ChEBI" id="CHEBI:29105"/>
        <note>catalytic</note>
    </ligand>
</feature>
<proteinExistence type="inferred from homology"/>
<evidence type="ECO:0000256" key="12">
    <source>
        <dbReference type="ARBA" id="ARBA00049515"/>
    </source>
</evidence>
<dbReference type="GO" id="GO:0046872">
    <property type="term" value="F:metal ion binding"/>
    <property type="evidence" value="ECO:0007669"/>
    <property type="project" value="UniProtKB-KW"/>
</dbReference>
<keyword evidence="8 13" id="KW-0067">ATP-binding</keyword>
<evidence type="ECO:0000313" key="17">
    <source>
        <dbReference type="Proteomes" id="UP000682134"/>
    </source>
</evidence>
<dbReference type="FunFam" id="3.30.930.10:FF:000002">
    <property type="entry name" value="Threonine--tRNA ligase"/>
    <property type="match status" value="1"/>
</dbReference>